<sequence length="297" mass="33850">MNSDVFCLQEVHIENFQETILPTLLDNGYQAVFKQKTGSQLDGCSILFKKNKFQLKETMEVEFKRPDISHLLDKDNVALLVKLRPIGTGSDVDANLVIANTHLLFNPKRGDIKLAQLRLLFAEIHQFSQLNKLPVILCGDMNSEPRSPLVRFIVDGKLNLTNLKSGDISGQREGIQNGRPFFKHDLLMKGINCNSCFDENIEDNTDGDSPHMTIQHMFQFRSTYPVIDEYNQPLASIFTNYDIGLVDHIFYSYRHPNLRLSAFRQLPNNQNIIKIGHLPNSILGSDHMSLSAKFYLL</sequence>
<comment type="caution">
    <text evidence="2">The sequence shown here is derived from an EMBL/GenBank/DDBJ whole genome shotgun (WGS) entry which is preliminary data.</text>
</comment>
<dbReference type="Proteomes" id="UP001142055">
    <property type="component" value="Chromosome 3"/>
</dbReference>
<reference evidence="2" key="1">
    <citation type="submission" date="2022-12" db="EMBL/GenBank/DDBJ databases">
        <title>Genome assemblies of Blomia tropicalis.</title>
        <authorList>
            <person name="Cui Y."/>
        </authorList>
    </citation>
    <scope>NUCLEOTIDE SEQUENCE</scope>
    <source>
        <tissue evidence="2">Adult mites</tissue>
    </source>
</reference>
<dbReference type="InterPro" id="IPR005135">
    <property type="entry name" value="Endo/exonuclease/phosphatase"/>
</dbReference>
<gene>
    <name evidence="2" type="ORF">RDWZM_008962</name>
</gene>
<dbReference type="InterPro" id="IPR036691">
    <property type="entry name" value="Endo/exonu/phosph_ase_sf"/>
</dbReference>
<organism evidence="2 3">
    <name type="scientific">Blomia tropicalis</name>
    <name type="common">Mite</name>
    <dbReference type="NCBI Taxonomy" id="40697"/>
    <lineage>
        <taxon>Eukaryota</taxon>
        <taxon>Metazoa</taxon>
        <taxon>Ecdysozoa</taxon>
        <taxon>Arthropoda</taxon>
        <taxon>Chelicerata</taxon>
        <taxon>Arachnida</taxon>
        <taxon>Acari</taxon>
        <taxon>Acariformes</taxon>
        <taxon>Sarcoptiformes</taxon>
        <taxon>Astigmata</taxon>
        <taxon>Glycyphagoidea</taxon>
        <taxon>Echimyopodidae</taxon>
        <taxon>Blomia</taxon>
    </lineage>
</organism>
<dbReference type="GO" id="GO:0000175">
    <property type="term" value="F:3'-5'-RNA exonuclease activity"/>
    <property type="evidence" value="ECO:0007669"/>
    <property type="project" value="TreeGrafter"/>
</dbReference>
<feature type="domain" description="Endonuclease/exonuclease/phosphatase" evidence="1">
    <location>
        <begin position="3"/>
        <end position="287"/>
    </location>
</feature>
<evidence type="ECO:0000259" key="1">
    <source>
        <dbReference type="Pfam" id="PF03372"/>
    </source>
</evidence>
<dbReference type="EMBL" id="JAPWDV010000003">
    <property type="protein sequence ID" value="KAJ6217805.1"/>
    <property type="molecule type" value="Genomic_DNA"/>
</dbReference>
<dbReference type="PANTHER" id="PTHR12121:SF34">
    <property type="entry name" value="PROTEIN ANGEL"/>
    <property type="match status" value="1"/>
</dbReference>
<evidence type="ECO:0000313" key="3">
    <source>
        <dbReference type="Proteomes" id="UP001142055"/>
    </source>
</evidence>
<dbReference type="InterPro" id="IPR050410">
    <property type="entry name" value="CCR4/nocturin_mRNA_transcr"/>
</dbReference>
<proteinExistence type="predicted"/>
<dbReference type="PANTHER" id="PTHR12121">
    <property type="entry name" value="CARBON CATABOLITE REPRESSOR PROTEIN 4"/>
    <property type="match status" value="1"/>
</dbReference>
<dbReference type="SUPFAM" id="SSF56219">
    <property type="entry name" value="DNase I-like"/>
    <property type="match status" value="1"/>
</dbReference>
<accession>A0A9Q0M5L8</accession>
<dbReference type="OMA" id="NDCWTVE"/>
<protein>
    <recommendedName>
        <fullName evidence="1">Endonuclease/exonuclease/phosphatase domain-containing protein</fullName>
    </recommendedName>
</protein>
<dbReference type="Pfam" id="PF03372">
    <property type="entry name" value="Exo_endo_phos"/>
    <property type="match status" value="1"/>
</dbReference>
<dbReference type="AlphaFoldDB" id="A0A9Q0M5L8"/>
<name>A0A9Q0M5L8_BLOTA</name>
<evidence type="ECO:0000313" key="2">
    <source>
        <dbReference type="EMBL" id="KAJ6217805.1"/>
    </source>
</evidence>
<keyword evidence="3" id="KW-1185">Reference proteome</keyword>
<dbReference type="Gene3D" id="3.60.10.10">
    <property type="entry name" value="Endonuclease/exonuclease/phosphatase"/>
    <property type="match status" value="1"/>
</dbReference>